<protein>
    <submittedName>
        <fullName evidence="1">Uncharacterized protein</fullName>
    </submittedName>
</protein>
<organism evidence="1 2">
    <name type="scientific">Sphingobacterium psychroaquaticum</name>
    <dbReference type="NCBI Taxonomy" id="561061"/>
    <lineage>
        <taxon>Bacteria</taxon>
        <taxon>Pseudomonadati</taxon>
        <taxon>Bacteroidota</taxon>
        <taxon>Sphingobacteriia</taxon>
        <taxon>Sphingobacteriales</taxon>
        <taxon>Sphingobacteriaceae</taxon>
        <taxon>Sphingobacterium</taxon>
    </lineage>
</organism>
<keyword evidence="2" id="KW-1185">Reference proteome</keyword>
<dbReference type="EMBL" id="FXAU01000005">
    <property type="protein sequence ID" value="SMG39448.1"/>
    <property type="molecule type" value="Genomic_DNA"/>
</dbReference>
<sequence>MEKSLAYGCCGRNGEKPFFPALPNPHPPIGGRIFCSPEQSKLCFEALETRFVPQNHLPLQGLGKHPPKSGFMLIN</sequence>
<dbReference type="STRING" id="561061.SAMN05660862_2781"/>
<accession>A0A1X7KG26</accession>
<dbReference type="Proteomes" id="UP000192980">
    <property type="component" value="Unassembled WGS sequence"/>
</dbReference>
<dbReference type="AlphaFoldDB" id="A0A1X7KG26"/>
<evidence type="ECO:0000313" key="1">
    <source>
        <dbReference type="EMBL" id="SMG39448.1"/>
    </source>
</evidence>
<evidence type="ECO:0000313" key="2">
    <source>
        <dbReference type="Proteomes" id="UP000192980"/>
    </source>
</evidence>
<gene>
    <name evidence="1" type="ORF">SAMN05660862_2781</name>
</gene>
<name>A0A1X7KG26_9SPHI</name>
<reference evidence="1 2" key="1">
    <citation type="submission" date="2017-04" db="EMBL/GenBank/DDBJ databases">
        <authorList>
            <person name="Afonso C.L."/>
            <person name="Miller P.J."/>
            <person name="Scott M.A."/>
            <person name="Spackman E."/>
            <person name="Goraichik I."/>
            <person name="Dimitrov K.M."/>
            <person name="Suarez D.L."/>
            <person name="Swayne D.E."/>
        </authorList>
    </citation>
    <scope>NUCLEOTIDE SEQUENCE [LARGE SCALE GENOMIC DNA]</scope>
    <source>
        <strain evidence="1 2">DSM 22418</strain>
    </source>
</reference>
<proteinExistence type="predicted"/>